<protein>
    <submittedName>
        <fullName evidence="1">Uncharacterized protein</fullName>
    </submittedName>
</protein>
<evidence type="ECO:0000313" key="2">
    <source>
        <dbReference type="Proteomes" id="UP001285263"/>
    </source>
</evidence>
<organism evidence="1 2">
    <name type="scientific">Roseateles agri</name>
    <dbReference type="NCBI Taxonomy" id="3098619"/>
    <lineage>
        <taxon>Bacteria</taxon>
        <taxon>Pseudomonadati</taxon>
        <taxon>Pseudomonadota</taxon>
        <taxon>Betaproteobacteria</taxon>
        <taxon>Burkholderiales</taxon>
        <taxon>Sphaerotilaceae</taxon>
        <taxon>Roseateles</taxon>
    </lineage>
</organism>
<keyword evidence="2" id="KW-1185">Reference proteome</keyword>
<reference evidence="1 2" key="1">
    <citation type="submission" date="2023-11" db="EMBL/GenBank/DDBJ databases">
        <title>Paucibacter sp. nov., isolated from fresh soil in Korea.</title>
        <authorList>
            <person name="Le N.T.T."/>
        </authorList>
    </citation>
    <scope>NUCLEOTIDE SEQUENCE [LARGE SCALE GENOMIC DNA]</scope>
    <source>
        <strain evidence="1 2">R3-3</strain>
    </source>
</reference>
<proteinExistence type="predicted"/>
<evidence type="ECO:0000313" key="1">
    <source>
        <dbReference type="EMBL" id="MDY0743489.1"/>
    </source>
</evidence>
<dbReference type="RefSeq" id="WP_320421381.1">
    <property type="nucleotide sequence ID" value="NZ_JAXCLA010000001.1"/>
</dbReference>
<comment type="caution">
    <text evidence="1">The sequence shown here is derived from an EMBL/GenBank/DDBJ whole genome shotgun (WGS) entry which is preliminary data.</text>
</comment>
<name>A0ABU5DE05_9BURK</name>
<accession>A0ABU5DE05</accession>
<sequence length="147" mass="16153">MKISFVKGKGKYDRMVVHRGDASESVDCPKQGIIPHEMVHFAVEGTLHRRGFLTRVRDGEAAGFQMSADAESDGVERLVEIVQGDAWSGGNGDPAELLDLYRLTCSARQCPPLPIVAEDILAIRARVVELDQEWKAVPIGDVLDLQL</sequence>
<dbReference type="EMBL" id="JAXCLA010000001">
    <property type="protein sequence ID" value="MDY0743489.1"/>
    <property type="molecule type" value="Genomic_DNA"/>
</dbReference>
<gene>
    <name evidence="1" type="ORF">SNE35_03190</name>
</gene>
<dbReference type="Proteomes" id="UP001285263">
    <property type="component" value="Unassembled WGS sequence"/>
</dbReference>